<evidence type="ECO:0000313" key="2">
    <source>
        <dbReference type="Proteomes" id="UP000789706"/>
    </source>
</evidence>
<dbReference type="Proteomes" id="UP000789706">
    <property type="component" value="Unassembled WGS sequence"/>
</dbReference>
<keyword evidence="2" id="KW-1185">Reference proteome</keyword>
<feature type="non-terminal residue" evidence="1">
    <location>
        <position position="1"/>
    </location>
</feature>
<sequence>MNNELPVLENLFKRCPDIYKEEICISRRAEGKLMSKMFEIVDKVDSIKINTIEVEDGSGLRHTVLEQRV</sequence>
<dbReference type="EMBL" id="CAJVPK010002124">
    <property type="protein sequence ID" value="CAG8606775.1"/>
    <property type="molecule type" value="Genomic_DNA"/>
</dbReference>
<evidence type="ECO:0000313" key="1">
    <source>
        <dbReference type="EMBL" id="CAG8606775.1"/>
    </source>
</evidence>
<name>A0A9N9CKQ6_9GLOM</name>
<gene>
    <name evidence="1" type="ORF">DEBURN_LOCUS9784</name>
</gene>
<dbReference type="AlphaFoldDB" id="A0A9N9CKQ6"/>
<accession>A0A9N9CKQ6</accession>
<protein>
    <submittedName>
        <fullName evidence="1">1835_t:CDS:1</fullName>
    </submittedName>
</protein>
<reference evidence="1" key="1">
    <citation type="submission" date="2021-06" db="EMBL/GenBank/DDBJ databases">
        <authorList>
            <person name="Kallberg Y."/>
            <person name="Tangrot J."/>
            <person name="Rosling A."/>
        </authorList>
    </citation>
    <scope>NUCLEOTIDE SEQUENCE</scope>
    <source>
        <strain evidence="1">AZ414A</strain>
    </source>
</reference>
<proteinExistence type="predicted"/>
<comment type="caution">
    <text evidence="1">The sequence shown here is derived from an EMBL/GenBank/DDBJ whole genome shotgun (WGS) entry which is preliminary data.</text>
</comment>
<organism evidence="1 2">
    <name type="scientific">Diversispora eburnea</name>
    <dbReference type="NCBI Taxonomy" id="1213867"/>
    <lineage>
        <taxon>Eukaryota</taxon>
        <taxon>Fungi</taxon>
        <taxon>Fungi incertae sedis</taxon>
        <taxon>Mucoromycota</taxon>
        <taxon>Glomeromycotina</taxon>
        <taxon>Glomeromycetes</taxon>
        <taxon>Diversisporales</taxon>
        <taxon>Diversisporaceae</taxon>
        <taxon>Diversispora</taxon>
    </lineage>
</organism>